<feature type="domain" description="Methyltransferase type 11" evidence="1">
    <location>
        <begin position="11"/>
        <end position="103"/>
    </location>
</feature>
<gene>
    <name evidence="2" type="ordered locus">FFONT_0632</name>
</gene>
<dbReference type="STRING" id="1163730.FFONT_0632"/>
<dbReference type="Pfam" id="PF08241">
    <property type="entry name" value="Methyltransf_11"/>
    <property type="match status" value="1"/>
</dbReference>
<dbReference type="HOGENOM" id="CLU_1965455_0_0_2"/>
<dbReference type="PANTHER" id="PTHR43591:SF110">
    <property type="entry name" value="RHODANESE DOMAIN-CONTAINING PROTEIN"/>
    <property type="match status" value="1"/>
</dbReference>
<keyword evidence="3" id="KW-1185">Reference proteome</keyword>
<name>I0A0W5_FERFK</name>
<keyword evidence="2" id="KW-0808">Transferase</keyword>
<evidence type="ECO:0000313" key="2">
    <source>
        <dbReference type="EMBL" id="AFH42622.1"/>
    </source>
</evidence>
<proteinExistence type="predicted"/>
<evidence type="ECO:0000259" key="1">
    <source>
        <dbReference type="Pfam" id="PF08241"/>
    </source>
</evidence>
<dbReference type="CDD" id="cd02440">
    <property type="entry name" value="AdoMet_MTases"/>
    <property type="match status" value="1"/>
</dbReference>
<dbReference type="InterPro" id="IPR029063">
    <property type="entry name" value="SAM-dependent_MTases_sf"/>
</dbReference>
<dbReference type="SUPFAM" id="SSF53335">
    <property type="entry name" value="S-adenosyl-L-methionine-dependent methyltransferases"/>
    <property type="match status" value="1"/>
</dbReference>
<dbReference type="eggNOG" id="arCOG01773">
    <property type="taxonomic scope" value="Archaea"/>
</dbReference>
<accession>I0A0W5</accession>
<organism evidence="2 3">
    <name type="scientific">Fervidicoccus fontis (strain DSM 19380 / JCM 18336 / VKM B-2539 / Kam940)</name>
    <dbReference type="NCBI Taxonomy" id="1163730"/>
    <lineage>
        <taxon>Archaea</taxon>
        <taxon>Thermoproteota</taxon>
        <taxon>Thermoprotei</taxon>
        <taxon>Fervidicoccales</taxon>
        <taxon>Fervidicoccaceae</taxon>
        <taxon>Fervidicoccus</taxon>
    </lineage>
</organism>
<dbReference type="Gene3D" id="3.40.50.150">
    <property type="entry name" value="Vaccinia Virus protein VP39"/>
    <property type="match status" value="1"/>
</dbReference>
<dbReference type="GO" id="GO:0032259">
    <property type="term" value="P:methylation"/>
    <property type="evidence" value="ECO:0007669"/>
    <property type="project" value="UniProtKB-KW"/>
</dbReference>
<dbReference type="InterPro" id="IPR013216">
    <property type="entry name" value="Methyltransf_11"/>
</dbReference>
<dbReference type="GO" id="GO:0008757">
    <property type="term" value="F:S-adenosylmethionine-dependent methyltransferase activity"/>
    <property type="evidence" value="ECO:0007669"/>
    <property type="project" value="InterPro"/>
</dbReference>
<evidence type="ECO:0000313" key="3">
    <source>
        <dbReference type="Proteomes" id="UP000007391"/>
    </source>
</evidence>
<protein>
    <submittedName>
        <fullName evidence="2">Methylase involved in ubiquinone/menaquinone biosynthesis-like protein</fullName>
    </submittedName>
</protein>
<sequence>MYGGRIDSIIELGFGDGSILSEVAKHVRVRALYGCDINYEALNKASEKGIITVKADLNTDKLSFPDNYFDAVIMEEVIEHLVNPDNALEEAYRILKPDGIFILTTPNLAWWVNRFILLLGSSLIGAK</sequence>
<dbReference type="AlphaFoldDB" id="I0A0W5"/>
<dbReference type="PANTHER" id="PTHR43591">
    <property type="entry name" value="METHYLTRANSFERASE"/>
    <property type="match status" value="1"/>
</dbReference>
<dbReference type="InParanoid" id="I0A0W5"/>
<reference evidence="2 3" key="2">
    <citation type="journal article" date="2014" name="Extremophiles">
        <title>Analysis of the complete genome of Fervidococcus fontis confirms the distinct phylogenetic position of the order Fervidicoccales and suggests its environmental function.</title>
        <authorList>
            <person name="Lebedinsky A.V."/>
            <person name="Mardanov A.V."/>
            <person name="Kublanov I.V."/>
            <person name="Gumerov V.M."/>
            <person name="Beletsky A.V."/>
            <person name="Perevalova A.A."/>
            <person name="Bidzhieva S.Kh."/>
            <person name="Bonch-Osmolovskaya E.A."/>
            <person name="Skryabin K.G."/>
            <person name="Ravin N.V."/>
        </authorList>
    </citation>
    <scope>NUCLEOTIDE SEQUENCE [LARGE SCALE GENOMIC DNA]</scope>
    <source>
        <strain evidence="3">DSM 19380 / VKM B-2539 / Kam940</strain>
    </source>
</reference>
<dbReference type="Proteomes" id="UP000007391">
    <property type="component" value="Chromosome"/>
</dbReference>
<reference evidence="3" key="1">
    <citation type="submission" date="2012-03" db="EMBL/GenBank/DDBJ databases">
        <title>Fervidicoccus fontis complete genome analysis confirms its distinct phylogenetic position and predicts its environmental function.</title>
        <authorList>
            <person name="Lebedinsky A.V."/>
            <person name="Mardanov A.V."/>
            <person name="Gumerov V.M."/>
            <person name="Beletsky A.V."/>
            <person name="Kublanov I.V."/>
            <person name="Perevalova A.A."/>
            <person name="Bonch-Osmolovskaya E.A."/>
            <person name="Ravin N.V."/>
            <person name="Skryabin K.G."/>
        </authorList>
    </citation>
    <scope>NUCLEOTIDE SEQUENCE [LARGE SCALE GENOMIC DNA]</scope>
    <source>
        <strain evidence="3">DSM 19380 / VKM B-2539 / Kam940</strain>
    </source>
</reference>
<keyword evidence="2" id="KW-0489">Methyltransferase</keyword>
<keyword evidence="2" id="KW-0830">Ubiquinone</keyword>
<dbReference type="EMBL" id="CP003423">
    <property type="protein sequence ID" value="AFH42622.1"/>
    <property type="molecule type" value="Genomic_DNA"/>
</dbReference>
<dbReference type="KEGG" id="ffo:FFONT_0632"/>